<dbReference type="PANTHER" id="PTHR36206">
    <property type="entry name" value="ASPERCRYPTIN BIOSYNTHESIS CLUSTER-SPECIFIC TRANSCRIPTION REGULATOR ATNN-RELATED"/>
    <property type="match status" value="1"/>
</dbReference>
<name>A0A319DW38_ASPSB</name>
<dbReference type="GO" id="GO:0009893">
    <property type="term" value="P:positive regulation of metabolic process"/>
    <property type="evidence" value="ECO:0007669"/>
    <property type="project" value="UniProtKB-ARBA"/>
</dbReference>
<dbReference type="VEuPathDB" id="FungiDB:BO78DRAFT_326213"/>
<evidence type="ECO:0000256" key="6">
    <source>
        <dbReference type="ARBA" id="ARBA00023242"/>
    </source>
</evidence>
<protein>
    <recommendedName>
        <fullName evidence="7">Zn(2)-C6 fungal-type domain-containing protein</fullName>
    </recommendedName>
</protein>
<keyword evidence="5" id="KW-0804">Transcription</keyword>
<feature type="domain" description="Zn(2)-C6 fungal-type" evidence="7">
    <location>
        <begin position="12"/>
        <end position="40"/>
    </location>
</feature>
<keyword evidence="3" id="KW-0805">Transcription regulation</keyword>
<evidence type="ECO:0000256" key="3">
    <source>
        <dbReference type="ARBA" id="ARBA00023015"/>
    </source>
</evidence>
<keyword evidence="6" id="KW-0539">Nucleus</keyword>
<organism evidence="8 9">
    <name type="scientific">Aspergillus sclerotiicarbonarius (strain CBS 121057 / IBT 28362)</name>
    <dbReference type="NCBI Taxonomy" id="1448318"/>
    <lineage>
        <taxon>Eukaryota</taxon>
        <taxon>Fungi</taxon>
        <taxon>Dikarya</taxon>
        <taxon>Ascomycota</taxon>
        <taxon>Pezizomycotina</taxon>
        <taxon>Eurotiomycetes</taxon>
        <taxon>Eurotiomycetidae</taxon>
        <taxon>Eurotiales</taxon>
        <taxon>Aspergillaceae</taxon>
        <taxon>Aspergillus</taxon>
        <taxon>Aspergillus subgen. Circumdati</taxon>
    </lineage>
</organism>
<dbReference type="PROSITE" id="PS00463">
    <property type="entry name" value="ZN2_CY6_FUNGAL_1"/>
    <property type="match status" value="1"/>
</dbReference>
<keyword evidence="1" id="KW-0479">Metal-binding</keyword>
<keyword evidence="2" id="KW-0862">Zinc</keyword>
<evidence type="ECO:0000259" key="7">
    <source>
        <dbReference type="PROSITE" id="PS50048"/>
    </source>
</evidence>
<gene>
    <name evidence="8" type="ORF">BO78DRAFT_326213</name>
</gene>
<dbReference type="Proteomes" id="UP000248423">
    <property type="component" value="Unassembled WGS sequence"/>
</dbReference>
<dbReference type="GO" id="GO:0008270">
    <property type="term" value="F:zinc ion binding"/>
    <property type="evidence" value="ECO:0007669"/>
    <property type="project" value="InterPro"/>
</dbReference>
<evidence type="ECO:0000313" key="9">
    <source>
        <dbReference type="Proteomes" id="UP000248423"/>
    </source>
</evidence>
<sequence length="539" mass="60464">MRIYTRKRSATGCRTCRRRHVKCDEYPGACRNCTSTGRTCDGYNRCSLPIGRKSILPRGAISRVPDPPGFHSAMTSDERMCFIYFQNHTAPSLAGLFGSDLWDRLALQACYMEPALYHAAVALGAAHHDTGAKAVPRPITALKNSIWHQFALEQLGRSFMHLQRRGTSQDPEVFELTVMCCLLFVTLELVLGHYENAWKHLHGGLQVLREWETSSTRRMSPPVDNALLTTFVHLEIQASYFGGPVPPRNRGDASGYLTPGTPEMPIQNIHGARWALDMLTKEIVHFARFCSTASPSAADQSARERHILSQLDQCAVGVQRLRRRKFPPIDARERIALDLLQLKQQGLKLTLGTCYLPVNDPRANRYISACKELVSFAASILKKSSDFPDLSMDIGVIPPLFIVAQRCRDMDTRLSAIEALRHGPYREGPWDSKLLAAVALQTVKIESVISGEKHGFVPCTRGQVERPPSNGFILVSEDRCRARMPYRVGSVDKEWWFSVDDDDSGSSMPPPGSGHDTCDWIRFLPSHLEYLHPQSHEMQ</sequence>
<dbReference type="PROSITE" id="PS50048">
    <property type="entry name" value="ZN2_CY6_FUNGAL_2"/>
    <property type="match status" value="1"/>
</dbReference>
<dbReference type="InterPro" id="IPR036864">
    <property type="entry name" value="Zn2-C6_fun-type_DNA-bd_sf"/>
</dbReference>
<dbReference type="GO" id="GO:0000981">
    <property type="term" value="F:DNA-binding transcription factor activity, RNA polymerase II-specific"/>
    <property type="evidence" value="ECO:0007669"/>
    <property type="project" value="InterPro"/>
</dbReference>
<evidence type="ECO:0000256" key="4">
    <source>
        <dbReference type="ARBA" id="ARBA00023125"/>
    </source>
</evidence>
<keyword evidence="9" id="KW-1185">Reference proteome</keyword>
<dbReference type="Pfam" id="PF11951">
    <property type="entry name" value="Fungal_trans_2"/>
    <property type="match status" value="1"/>
</dbReference>
<dbReference type="OrthoDB" id="2593732at2759"/>
<proteinExistence type="predicted"/>
<dbReference type="GO" id="GO:0003677">
    <property type="term" value="F:DNA binding"/>
    <property type="evidence" value="ECO:0007669"/>
    <property type="project" value="UniProtKB-KW"/>
</dbReference>
<dbReference type="STRING" id="1448318.A0A319DW38"/>
<dbReference type="EMBL" id="KZ826402">
    <property type="protein sequence ID" value="PYI02002.1"/>
    <property type="molecule type" value="Genomic_DNA"/>
</dbReference>
<evidence type="ECO:0000256" key="2">
    <source>
        <dbReference type="ARBA" id="ARBA00022833"/>
    </source>
</evidence>
<accession>A0A319DW38</accession>
<dbReference type="SMART" id="SM00066">
    <property type="entry name" value="GAL4"/>
    <property type="match status" value="1"/>
</dbReference>
<evidence type="ECO:0000256" key="5">
    <source>
        <dbReference type="ARBA" id="ARBA00023163"/>
    </source>
</evidence>
<dbReference type="InterPro" id="IPR021858">
    <property type="entry name" value="Fun_TF"/>
</dbReference>
<evidence type="ECO:0000313" key="8">
    <source>
        <dbReference type="EMBL" id="PYI02002.1"/>
    </source>
</evidence>
<evidence type="ECO:0000256" key="1">
    <source>
        <dbReference type="ARBA" id="ARBA00022723"/>
    </source>
</evidence>
<dbReference type="InterPro" id="IPR052360">
    <property type="entry name" value="Transcr_Regulatory_Proteins"/>
</dbReference>
<dbReference type="CDD" id="cd00067">
    <property type="entry name" value="GAL4"/>
    <property type="match status" value="1"/>
</dbReference>
<keyword evidence="4" id="KW-0238">DNA-binding</keyword>
<dbReference type="InterPro" id="IPR001138">
    <property type="entry name" value="Zn2Cys6_DnaBD"/>
</dbReference>
<dbReference type="Gene3D" id="4.10.240.10">
    <property type="entry name" value="Zn(2)-C6 fungal-type DNA-binding domain"/>
    <property type="match status" value="1"/>
</dbReference>
<dbReference type="AlphaFoldDB" id="A0A319DW38"/>
<reference evidence="8 9" key="1">
    <citation type="submission" date="2018-02" db="EMBL/GenBank/DDBJ databases">
        <title>The genomes of Aspergillus section Nigri reveals drivers in fungal speciation.</title>
        <authorList>
            <consortium name="DOE Joint Genome Institute"/>
            <person name="Vesth T.C."/>
            <person name="Nybo J."/>
            <person name="Theobald S."/>
            <person name="Brandl J."/>
            <person name="Frisvad J.C."/>
            <person name="Nielsen K.F."/>
            <person name="Lyhne E.K."/>
            <person name="Kogle M.E."/>
            <person name="Kuo A."/>
            <person name="Riley R."/>
            <person name="Clum A."/>
            <person name="Nolan M."/>
            <person name="Lipzen A."/>
            <person name="Salamov A."/>
            <person name="Henrissat B."/>
            <person name="Wiebenga A."/>
            <person name="De vries R.P."/>
            <person name="Grigoriev I.V."/>
            <person name="Mortensen U.H."/>
            <person name="Andersen M.R."/>
            <person name="Baker S.E."/>
        </authorList>
    </citation>
    <scope>NUCLEOTIDE SEQUENCE [LARGE SCALE GENOMIC DNA]</scope>
    <source>
        <strain evidence="8 9">CBS 121057</strain>
    </source>
</reference>
<dbReference type="PANTHER" id="PTHR36206:SF16">
    <property type="entry name" value="TRANSCRIPTION FACTOR DOMAIN-CONTAINING PROTEIN-RELATED"/>
    <property type="match status" value="1"/>
</dbReference>
<dbReference type="Pfam" id="PF00172">
    <property type="entry name" value="Zn_clus"/>
    <property type="match status" value="1"/>
</dbReference>
<dbReference type="SUPFAM" id="SSF57701">
    <property type="entry name" value="Zn2/Cys6 DNA-binding domain"/>
    <property type="match status" value="1"/>
</dbReference>